<protein>
    <submittedName>
        <fullName evidence="1">Uncharacterized protein</fullName>
    </submittedName>
</protein>
<keyword evidence="2" id="KW-1185">Reference proteome</keyword>
<dbReference type="Proteomes" id="UP000024635">
    <property type="component" value="Unassembled WGS sequence"/>
</dbReference>
<evidence type="ECO:0000313" key="1">
    <source>
        <dbReference type="EMBL" id="EYC36447.1"/>
    </source>
</evidence>
<gene>
    <name evidence="1" type="primary">Acey_s0896.g2928</name>
    <name evidence="1" type="ORF">Y032_0896g2928</name>
</gene>
<evidence type="ECO:0000313" key="2">
    <source>
        <dbReference type="Proteomes" id="UP000024635"/>
    </source>
</evidence>
<dbReference type="AlphaFoldDB" id="A0A016WAZ6"/>
<sequence>MSCALTRSRQRRFQARRHLEHTRFCTNGNRARTIVHLVPRGIFRFFFSYDIVVQIHLDMREPVTTLLQRKISFLDVSQKYDIRKDVTSPADRYCTRLRTC</sequence>
<organism evidence="1 2">
    <name type="scientific">Ancylostoma ceylanicum</name>
    <dbReference type="NCBI Taxonomy" id="53326"/>
    <lineage>
        <taxon>Eukaryota</taxon>
        <taxon>Metazoa</taxon>
        <taxon>Ecdysozoa</taxon>
        <taxon>Nematoda</taxon>
        <taxon>Chromadorea</taxon>
        <taxon>Rhabditida</taxon>
        <taxon>Rhabditina</taxon>
        <taxon>Rhabditomorpha</taxon>
        <taxon>Strongyloidea</taxon>
        <taxon>Ancylostomatidae</taxon>
        <taxon>Ancylostomatinae</taxon>
        <taxon>Ancylostoma</taxon>
    </lineage>
</organism>
<comment type="caution">
    <text evidence="1">The sequence shown here is derived from an EMBL/GenBank/DDBJ whole genome shotgun (WGS) entry which is preliminary data.</text>
</comment>
<proteinExistence type="predicted"/>
<accession>A0A016WAZ6</accession>
<reference evidence="2" key="1">
    <citation type="journal article" date="2015" name="Nat. Genet.">
        <title>The genome and transcriptome of the zoonotic hookworm Ancylostoma ceylanicum identify infection-specific gene families.</title>
        <authorList>
            <person name="Schwarz E.M."/>
            <person name="Hu Y."/>
            <person name="Antoshechkin I."/>
            <person name="Miller M.M."/>
            <person name="Sternberg P.W."/>
            <person name="Aroian R.V."/>
        </authorList>
    </citation>
    <scope>NUCLEOTIDE SEQUENCE</scope>
    <source>
        <strain evidence="2">HY135</strain>
    </source>
</reference>
<dbReference type="EMBL" id="JARK01000496">
    <property type="protein sequence ID" value="EYC36447.1"/>
    <property type="molecule type" value="Genomic_DNA"/>
</dbReference>
<name>A0A016WAZ6_9BILA</name>